<organism evidence="2 3">
    <name type="scientific">Merluccius polli</name>
    <name type="common">Benguela hake</name>
    <name type="synonym">Merluccius cadenati</name>
    <dbReference type="NCBI Taxonomy" id="89951"/>
    <lineage>
        <taxon>Eukaryota</taxon>
        <taxon>Metazoa</taxon>
        <taxon>Chordata</taxon>
        <taxon>Craniata</taxon>
        <taxon>Vertebrata</taxon>
        <taxon>Euteleostomi</taxon>
        <taxon>Actinopterygii</taxon>
        <taxon>Neopterygii</taxon>
        <taxon>Teleostei</taxon>
        <taxon>Neoteleostei</taxon>
        <taxon>Acanthomorphata</taxon>
        <taxon>Zeiogadaria</taxon>
        <taxon>Gadariae</taxon>
        <taxon>Gadiformes</taxon>
        <taxon>Gadoidei</taxon>
        <taxon>Merlucciidae</taxon>
        <taxon>Merluccius</taxon>
    </lineage>
</organism>
<dbReference type="Pfam" id="PF26155">
    <property type="entry name" value="PTPRR_N"/>
    <property type="match status" value="1"/>
</dbReference>
<dbReference type="Proteomes" id="UP001174136">
    <property type="component" value="Unassembled WGS sequence"/>
</dbReference>
<gene>
    <name evidence="2" type="ORF">N1851_035172</name>
</gene>
<evidence type="ECO:0000313" key="3">
    <source>
        <dbReference type="Proteomes" id="UP001174136"/>
    </source>
</evidence>
<evidence type="ECO:0000313" key="2">
    <source>
        <dbReference type="EMBL" id="KAK0130586.1"/>
    </source>
</evidence>
<evidence type="ECO:0000259" key="1">
    <source>
        <dbReference type="Pfam" id="PF26155"/>
    </source>
</evidence>
<dbReference type="InterPro" id="IPR059011">
    <property type="entry name" value="PTPRR_N"/>
</dbReference>
<protein>
    <recommendedName>
        <fullName evidence="1">PTRR N-terminal domain-containing protein</fullName>
    </recommendedName>
</protein>
<comment type="caution">
    <text evidence="2">The sequence shown here is derived from an EMBL/GenBank/DDBJ whole genome shotgun (WGS) entry which is preliminary data.</text>
</comment>
<dbReference type="AlphaFoldDB" id="A0AA47LZ11"/>
<accession>A0AA47LZ11</accession>
<proteinExistence type="predicted"/>
<sequence length="40" mass="4463">MPRPAEEVIQSLNVKVLHRHLGYFGITEVSSEVPDTKPTS</sequence>
<dbReference type="EMBL" id="JAOPHQ010006707">
    <property type="protein sequence ID" value="KAK0130586.1"/>
    <property type="molecule type" value="Genomic_DNA"/>
</dbReference>
<reference evidence="2" key="1">
    <citation type="journal article" date="2023" name="Front. Mar. Sci.">
        <title>A new Merluccius polli reference genome to investigate the effects of global change in West African waters.</title>
        <authorList>
            <person name="Mateo J.L."/>
            <person name="Blanco-Fernandez C."/>
            <person name="Garcia-Vazquez E."/>
            <person name="Machado-Schiaffino G."/>
        </authorList>
    </citation>
    <scope>NUCLEOTIDE SEQUENCE</scope>
    <source>
        <strain evidence="2">C29</strain>
        <tissue evidence="2">Fin</tissue>
    </source>
</reference>
<feature type="domain" description="PTRR N-terminal" evidence="1">
    <location>
        <begin position="2"/>
        <end position="32"/>
    </location>
</feature>
<keyword evidence="3" id="KW-1185">Reference proteome</keyword>
<name>A0AA47LZ11_MERPO</name>